<organism evidence="7 8">
    <name type="scientific">Lepraria finkii</name>
    <dbReference type="NCBI Taxonomy" id="1340010"/>
    <lineage>
        <taxon>Eukaryota</taxon>
        <taxon>Fungi</taxon>
        <taxon>Dikarya</taxon>
        <taxon>Ascomycota</taxon>
        <taxon>Pezizomycotina</taxon>
        <taxon>Lecanoromycetes</taxon>
        <taxon>OSLEUM clade</taxon>
        <taxon>Lecanoromycetidae</taxon>
        <taxon>Lecanorales</taxon>
        <taxon>Lecanorineae</taxon>
        <taxon>Stereocaulaceae</taxon>
        <taxon>Lepraria</taxon>
    </lineage>
</organism>
<feature type="compositionally biased region" description="Polar residues" evidence="5">
    <location>
        <begin position="180"/>
        <end position="189"/>
    </location>
</feature>
<protein>
    <recommendedName>
        <fullName evidence="6">Moybdenum cofactor oxidoreductase dimerisation domain-containing protein</fullName>
    </recommendedName>
</protein>
<evidence type="ECO:0000313" key="7">
    <source>
        <dbReference type="EMBL" id="KAL2050362.1"/>
    </source>
</evidence>
<name>A0ABR4AXH3_9LECA</name>
<gene>
    <name evidence="7" type="ORF">ABVK25_009334</name>
</gene>
<feature type="domain" description="Moybdenum cofactor oxidoreductase dimerisation" evidence="6">
    <location>
        <begin position="8"/>
        <end position="124"/>
    </location>
</feature>
<dbReference type="PANTHER" id="PTHR19372:SF7">
    <property type="entry name" value="SULFITE OXIDASE, MITOCHONDRIAL"/>
    <property type="match status" value="1"/>
</dbReference>
<evidence type="ECO:0000256" key="4">
    <source>
        <dbReference type="ARBA" id="ARBA00023002"/>
    </source>
</evidence>
<evidence type="ECO:0000259" key="6">
    <source>
        <dbReference type="Pfam" id="PF03404"/>
    </source>
</evidence>
<dbReference type="PRINTS" id="PR00407">
    <property type="entry name" value="EUMOPTERIN"/>
</dbReference>
<dbReference type="Proteomes" id="UP001590951">
    <property type="component" value="Unassembled WGS sequence"/>
</dbReference>
<evidence type="ECO:0000256" key="5">
    <source>
        <dbReference type="SAM" id="MobiDB-lite"/>
    </source>
</evidence>
<dbReference type="Gene3D" id="2.60.40.650">
    <property type="match status" value="1"/>
</dbReference>
<reference evidence="7 8" key="1">
    <citation type="submission" date="2024-09" db="EMBL/GenBank/DDBJ databases">
        <title>Rethinking Asexuality: The Enigmatic Case of Functional Sexual Genes in Lepraria (Stereocaulaceae).</title>
        <authorList>
            <person name="Doellman M."/>
            <person name="Sun Y."/>
            <person name="Barcenas-Pena A."/>
            <person name="Lumbsch H.T."/>
            <person name="Grewe F."/>
        </authorList>
    </citation>
    <scope>NUCLEOTIDE SEQUENCE [LARGE SCALE GENOMIC DNA]</scope>
    <source>
        <strain evidence="7 8">Grewe 0041</strain>
    </source>
</reference>
<proteinExistence type="predicted"/>
<dbReference type="InterPro" id="IPR014756">
    <property type="entry name" value="Ig_E-set"/>
</dbReference>
<keyword evidence="8" id="KW-1185">Reference proteome</keyword>
<dbReference type="Pfam" id="PF03404">
    <property type="entry name" value="Mo-co_dimer"/>
    <property type="match status" value="1"/>
</dbReference>
<comment type="caution">
    <text evidence="7">The sequence shown here is derived from an EMBL/GenBank/DDBJ whole genome shotgun (WGS) entry which is preliminary data.</text>
</comment>
<keyword evidence="3" id="KW-0479">Metal-binding</keyword>
<dbReference type="InterPro" id="IPR008335">
    <property type="entry name" value="Mopterin_OxRdtase_euk"/>
</dbReference>
<keyword evidence="4" id="KW-0560">Oxidoreductase</keyword>
<keyword evidence="2" id="KW-0500">Molybdenum</keyword>
<dbReference type="EMBL" id="JBHFEH010000048">
    <property type="protein sequence ID" value="KAL2050362.1"/>
    <property type="molecule type" value="Genomic_DNA"/>
</dbReference>
<feature type="region of interest" description="Disordered" evidence="5">
    <location>
        <begin position="156"/>
        <end position="189"/>
    </location>
</feature>
<dbReference type="InterPro" id="IPR005066">
    <property type="entry name" value="MoCF_OxRdtse_dimer"/>
</dbReference>
<evidence type="ECO:0000256" key="1">
    <source>
        <dbReference type="ARBA" id="ARBA00001924"/>
    </source>
</evidence>
<dbReference type="SUPFAM" id="SSF81296">
    <property type="entry name" value="E set domains"/>
    <property type="match status" value="1"/>
</dbReference>
<evidence type="ECO:0000256" key="3">
    <source>
        <dbReference type="ARBA" id="ARBA00022723"/>
    </source>
</evidence>
<evidence type="ECO:0000256" key="2">
    <source>
        <dbReference type="ARBA" id="ARBA00022505"/>
    </source>
</evidence>
<accession>A0ABR4AXH3</accession>
<comment type="cofactor">
    <cofactor evidence="1">
        <name>Mo-molybdopterin</name>
        <dbReference type="ChEBI" id="CHEBI:71302"/>
    </cofactor>
</comment>
<evidence type="ECO:0000313" key="8">
    <source>
        <dbReference type="Proteomes" id="UP001590951"/>
    </source>
</evidence>
<dbReference type="PANTHER" id="PTHR19372">
    <property type="entry name" value="SULFITE REDUCTASE"/>
    <property type="match status" value="1"/>
</dbReference>
<sequence length="189" mass="21966">MFAHPNTACNEQNLNSVVVKPAQGENLPLPARWGITYRIEGYAYNGGGHEVQRVEISLDDFETWLYFIRRFPDAPIRHGNKFWTWLHWHVDVEAAHLLRCKSISVRCWNIFKKTQSEHPNWNSMVCHDEYLLVYSKTTGGRRDANRVPEILFRHPYEPGNGDEGWMKPSTEQQVADAKQPGNTPEKQFT</sequence>